<protein>
    <recommendedName>
        <fullName evidence="2">VCBS repeat-containing protein</fullName>
    </recommendedName>
</protein>
<organism evidence="1">
    <name type="scientific">marine sediment metagenome</name>
    <dbReference type="NCBI Taxonomy" id="412755"/>
    <lineage>
        <taxon>unclassified sequences</taxon>
        <taxon>metagenomes</taxon>
        <taxon>ecological metagenomes</taxon>
    </lineage>
</organism>
<feature type="non-terminal residue" evidence="1">
    <location>
        <position position="295"/>
    </location>
</feature>
<reference evidence="1" key="1">
    <citation type="journal article" date="2014" name="Front. Microbiol.">
        <title>High frequency of phylogenetically diverse reductive dehalogenase-homologous genes in deep subseafloor sedimentary metagenomes.</title>
        <authorList>
            <person name="Kawai M."/>
            <person name="Futagami T."/>
            <person name="Toyoda A."/>
            <person name="Takaki Y."/>
            <person name="Nishi S."/>
            <person name="Hori S."/>
            <person name="Arai W."/>
            <person name="Tsubouchi T."/>
            <person name="Morono Y."/>
            <person name="Uchiyama I."/>
            <person name="Ito T."/>
            <person name="Fujiyama A."/>
            <person name="Inagaki F."/>
            <person name="Takami H."/>
        </authorList>
    </citation>
    <scope>NUCLEOTIDE SEQUENCE</scope>
    <source>
        <strain evidence="1">Expedition CK06-06</strain>
    </source>
</reference>
<evidence type="ECO:0008006" key="2">
    <source>
        <dbReference type="Google" id="ProtNLM"/>
    </source>
</evidence>
<dbReference type="AlphaFoldDB" id="X0UCM6"/>
<evidence type="ECO:0000313" key="1">
    <source>
        <dbReference type="EMBL" id="GAF97061.1"/>
    </source>
</evidence>
<feature type="non-terminal residue" evidence="1">
    <location>
        <position position="1"/>
    </location>
</feature>
<dbReference type="InterPro" id="IPR028994">
    <property type="entry name" value="Integrin_alpha_N"/>
</dbReference>
<gene>
    <name evidence="1" type="ORF">S01H1_24620</name>
</gene>
<dbReference type="EMBL" id="BARS01014810">
    <property type="protein sequence ID" value="GAF97061.1"/>
    <property type="molecule type" value="Genomic_DNA"/>
</dbReference>
<accession>X0UCM6</accession>
<dbReference type="SUPFAM" id="SSF69318">
    <property type="entry name" value="Integrin alpha N-terminal domain"/>
    <property type="match status" value="1"/>
</dbReference>
<proteinExistence type="predicted"/>
<name>X0UCM6_9ZZZZ</name>
<sequence length="295" mass="32246">ASFGKESIDIIGRAESADFDHYVIEWGIGQNPVVWNTSGVVLENGGLNQVASGKLASIDFSSADFVDYITIRLTVFDTSSNLSVSTSVVHVDSTIQWKNSFANGLKGLALGDANNDGFDEIFMAEREGNKVHALDRNGVNLAGWPVQNVNFRPDFISLGNLTNDGNLEVVGSVYNINSNSSEIYAWRNNGDTVLGWPKILNHANYELAWLPPSLADIDKDNLQDTIQSTFYWFMIGGKGHVWNTNGEYITNWPIDFPGSIQTQGIADVNNNGNLELLFGTGDADKKLYILNADGS</sequence>
<comment type="caution">
    <text evidence="1">The sequence shown here is derived from an EMBL/GenBank/DDBJ whole genome shotgun (WGS) entry which is preliminary data.</text>
</comment>